<protein>
    <submittedName>
        <fullName evidence="2">Threonine dehydratase biosynthetic, chloroplastic-like</fullName>
    </submittedName>
</protein>
<proteinExistence type="predicted"/>
<dbReference type="AlphaFoldDB" id="A0A2Z7CI41"/>
<keyword evidence="3" id="KW-1185">Reference proteome</keyword>
<name>A0A2Z7CI41_9LAMI</name>
<dbReference type="Proteomes" id="UP000250235">
    <property type="component" value="Unassembled WGS sequence"/>
</dbReference>
<organism evidence="2 3">
    <name type="scientific">Dorcoceras hygrometricum</name>
    <dbReference type="NCBI Taxonomy" id="472368"/>
    <lineage>
        <taxon>Eukaryota</taxon>
        <taxon>Viridiplantae</taxon>
        <taxon>Streptophyta</taxon>
        <taxon>Embryophyta</taxon>
        <taxon>Tracheophyta</taxon>
        <taxon>Spermatophyta</taxon>
        <taxon>Magnoliopsida</taxon>
        <taxon>eudicotyledons</taxon>
        <taxon>Gunneridae</taxon>
        <taxon>Pentapetalae</taxon>
        <taxon>asterids</taxon>
        <taxon>lamiids</taxon>
        <taxon>Lamiales</taxon>
        <taxon>Gesneriaceae</taxon>
        <taxon>Didymocarpoideae</taxon>
        <taxon>Trichosporeae</taxon>
        <taxon>Loxocarpinae</taxon>
        <taxon>Dorcoceras</taxon>
    </lineage>
</organism>
<gene>
    <name evidence="2" type="ORF">F511_27187</name>
</gene>
<evidence type="ECO:0000313" key="2">
    <source>
        <dbReference type="EMBL" id="KZV45577.1"/>
    </source>
</evidence>
<evidence type="ECO:0000256" key="1">
    <source>
        <dbReference type="SAM" id="SignalP"/>
    </source>
</evidence>
<feature type="chain" id="PRO_5016274925" evidence="1">
    <location>
        <begin position="18"/>
        <end position="158"/>
    </location>
</feature>
<keyword evidence="1" id="KW-0732">Signal</keyword>
<evidence type="ECO:0000313" key="3">
    <source>
        <dbReference type="Proteomes" id="UP000250235"/>
    </source>
</evidence>
<feature type="signal peptide" evidence="1">
    <location>
        <begin position="1"/>
        <end position="17"/>
    </location>
</feature>
<reference evidence="2 3" key="1">
    <citation type="journal article" date="2015" name="Proc. Natl. Acad. Sci. U.S.A.">
        <title>The resurrection genome of Boea hygrometrica: A blueprint for survival of dehydration.</title>
        <authorList>
            <person name="Xiao L."/>
            <person name="Yang G."/>
            <person name="Zhang L."/>
            <person name="Yang X."/>
            <person name="Zhao S."/>
            <person name="Ji Z."/>
            <person name="Zhou Q."/>
            <person name="Hu M."/>
            <person name="Wang Y."/>
            <person name="Chen M."/>
            <person name="Xu Y."/>
            <person name="Jin H."/>
            <person name="Xiao X."/>
            <person name="Hu G."/>
            <person name="Bao F."/>
            <person name="Hu Y."/>
            <person name="Wan P."/>
            <person name="Li L."/>
            <person name="Deng X."/>
            <person name="Kuang T."/>
            <person name="Xiang C."/>
            <person name="Zhu J.K."/>
            <person name="Oliver M.J."/>
            <person name="He Y."/>
        </authorList>
    </citation>
    <scope>NUCLEOTIDE SEQUENCE [LARGE SCALE GENOMIC DNA]</scope>
    <source>
        <strain evidence="3">cv. XS01</strain>
    </source>
</reference>
<accession>A0A2Z7CI41</accession>
<dbReference type="EMBL" id="KQ996036">
    <property type="protein sequence ID" value="KZV45577.1"/>
    <property type="molecule type" value="Genomic_DNA"/>
</dbReference>
<sequence length="158" mass="16580">MTSLTVLIISFMDSVEGLLKGSWLDLRWFMGVLGRARSGPNMGDSGRTVGYKSNTARCVFLSSVVRPISMARAPSYDHGWGQGSVAVTDGNIKSAGIRFKISSMDIDSSSDLELTVSARSLLKGSVSSESVIVATLFARLKSSVATGSISSSFSATAG</sequence>